<evidence type="ECO:0000256" key="2">
    <source>
        <dbReference type="ARBA" id="ARBA00022737"/>
    </source>
</evidence>
<keyword evidence="5" id="KW-1185">Reference proteome</keyword>
<organism evidence="4 5">
    <name type="scientific">Dipteronia dyeriana</name>
    <dbReference type="NCBI Taxonomy" id="168575"/>
    <lineage>
        <taxon>Eukaryota</taxon>
        <taxon>Viridiplantae</taxon>
        <taxon>Streptophyta</taxon>
        <taxon>Embryophyta</taxon>
        <taxon>Tracheophyta</taxon>
        <taxon>Spermatophyta</taxon>
        <taxon>Magnoliopsida</taxon>
        <taxon>eudicotyledons</taxon>
        <taxon>Gunneridae</taxon>
        <taxon>Pentapetalae</taxon>
        <taxon>rosids</taxon>
        <taxon>malvids</taxon>
        <taxon>Sapindales</taxon>
        <taxon>Sapindaceae</taxon>
        <taxon>Hippocastanoideae</taxon>
        <taxon>Acereae</taxon>
        <taxon>Dipteronia</taxon>
    </lineage>
</organism>
<name>A0AAE0CQK0_9ROSI</name>
<protein>
    <recommendedName>
        <fullName evidence="3">CTLH domain-containing protein</fullName>
    </recommendedName>
</protein>
<evidence type="ECO:0000256" key="1">
    <source>
        <dbReference type="ARBA" id="ARBA00022574"/>
    </source>
</evidence>
<dbReference type="InterPro" id="IPR054080">
    <property type="entry name" value="TPR1-like_2nd"/>
</dbReference>
<comment type="caution">
    <text evidence="4">The sequence shown here is derived from an EMBL/GenBank/DDBJ whole genome shotgun (WGS) entry which is preliminary data.</text>
</comment>
<reference evidence="4" key="1">
    <citation type="journal article" date="2023" name="Plant J.">
        <title>Genome sequences and population genomics provide insights into the demographic history, inbreeding, and mutation load of two 'living fossil' tree species of Dipteronia.</title>
        <authorList>
            <person name="Feng Y."/>
            <person name="Comes H.P."/>
            <person name="Chen J."/>
            <person name="Zhu S."/>
            <person name="Lu R."/>
            <person name="Zhang X."/>
            <person name="Li P."/>
            <person name="Qiu J."/>
            <person name="Olsen K.M."/>
            <person name="Qiu Y."/>
        </authorList>
    </citation>
    <scope>NUCLEOTIDE SEQUENCE</scope>
    <source>
        <strain evidence="4">KIB01</strain>
    </source>
</reference>
<sequence length="213" mass="24907">MGVGKRLRGIFQVSPRSKTDNRYSTKIYFEMRKQNFLEALDSKDQEKALNILSKDLNVFANVDGGLFNEMTQLLTLEDIRQHESFANYRDTNSARRITMIELKRVIEANPIFHGKLNFPTMNGNRLQRLINQRMSYFFMFSHLKPHRTQLPVLVYRLRHPRSLPLPTPSYVKVKKISRLIYYNSGDGNLALGSNGVHLCWNWPTEDDLNQSDR</sequence>
<keyword evidence="1" id="KW-0853">WD repeat</keyword>
<dbReference type="InterPro" id="IPR006595">
    <property type="entry name" value="CTLH_C"/>
</dbReference>
<evidence type="ECO:0000313" key="4">
    <source>
        <dbReference type="EMBL" id="KAK2659784.1"/>
    </source>
</evidence>
<dbReference type="Proteomes" id="UP001280121">
    <property type="component" value="Unassembled WGS sequence"/>
</dbReference>
<proteinExistence type="predicted"/>
<feature type="domain" description="CTLH" evidence="3">
    <location>
        <begin position="20"/>
        <end position="47"/>
    </location>
</feature>
<dbReference type="PANTHER" id="PTHR44083">
    <property type="entry name" value="TOPLESS-RELATED PROTEIN 1-RELATED"/>
    <property type="match status" value="1"/>
</dbReference>
<dbReference type="PROSITE" id="PS50897">
    <property type="entry name" value="CTLH"/>
    <property type="match status" value="1"/>
</dbReference>
<dbReference type="PANTHER" id="PTHR44083:SF30">
    <property type="entry name" value="TOPLESS-LIKE PROTEIN"/>
    <property type="match status" value="1"/>
</dbReference>
<accession>A0AAE0CQK0</accession>
<gene>
    <name evidence="4" type="ORF">Ddye_006317</name>
</gene>
<evidence type="ECO:0000313" key="5">
    <source>
        <dbReference type="Proteomes" id="UP001280121"/>
    </source>
</evidence>
<dbReference type="Pfam" id="PF21889">
    <property type="entry name" value="TPR1-like_2nd"/>
    <property type="match status" value="1"/>
</dbReference>
<evidence type="ECO:0000259" key="3">
    <source>
        <dbReference type="PROSITE" id="PS50897"/>
    </source>
</evidence>
<dbReference type="InterPro" id="IPR027728">
    <property type="entry name" value="Topless_fam"/>
</dbReference>
<keyword evidence="2" id="KW-0677">Repeat</keyword>
<dbReference type="GO" id="GO:0006355">
    <property type="term" value="P:regulation of DNA-templated transcription"/>
    <property type="evidence" value="ECO:0007669"/>
    <property type="project" value="InterPro"/>
</dbReference>
<dbReference type="AlphaFoldDB" id="A0AAE0CQK0"/>
<dbReference type="EMBL" id="JANJYI010000002">
    <property type="protein sequence ID" value="KAK2659784.1"/>
    <property type="molecule type" value="Genomic_DNA"/>
</dbReference>